<dbReference type="OrthoDB" id="9800332at2"/>
<feature type="binding site" evidence="11">
    <location>
        <position position="120"/>
    </location>
    <ligand>
        <name>ATP</name>
        <dbReference type="ChEBI" id="CHEBI:30616"/>
    </ligand>
</feature>
<dbReference type="NCBIfam" id="NF002988">
    <property type="entry name" value="PRK03731.1"/>
    <property type="match status" value="1"/>
</dbReference>
<dbReference type="InterPro" id="IPR000623">
    <property type="entry name" value="Shikimate_kinase/TSH1"/>
</dbReference>
<dbReference type="SUPFAM" id="SSF52540">
    <property type="entry name" value="P-loop containing nucleoside triphosphate hydrolases"/>
    <property type="match status" value="1"/>
</dbReference>
<keyword evidence="13" id="KW-1185">Reference proteome</keyword>
<dbReference type="Pfam" id="PF01202">
    <property type="entry name" value="SKI"/>
    <property type="match status" value="1"/>
</dbReference>
<proteinExistence type="inferred from homology"/>
<name>A0A1I3NEY1_9PLAN</name>
<comment type="pathway">
    <text evidence="1 11">Metabolic intermediate biosynthesis; chorismate biosynthesis; chorismate from D-erythrose 4-phosphate and phosphoenolpyruvate: step 5/7.</text>
</comment>
<evidence type="ECO:0000313" key="13">
    <source>
        <dbReference type="Proteomes" id="UP000199518"/>
    </source>
</evidence>
<evidence type="ECO:0000256" key="6">
    <source>
        <dbReference type="ARBA" id="ARBA00022741"/>
    </source>
</evidence>
<protein>
    <recommendedName>
        <fullName evidence="3 11">Shikimate kinase</fullName>
        <shortName evidence="11">SK</shortName>
        <ecNumber evidence="3 11">2.7.1.71</ecNumber>
    </recommendedName>
</protein>
<comment type="function">
    <text evidence="11">Catalyzes the specific phosphorylation of the 3-hydroxyl group of shikimic acid using ATP as a cosubstrate.</text>
</comment>
<evidence type="ECO:0000256" key="4">
    <source>
        <dbReference type="ARBA" id="ARBA00022605"/>
    </source>
</evidence>
<dbReference type="HAMAP" id="MF_00109">
    <property type="entry name" value="Shikimate_kinase"/>
    <property type="match status" value="1"/>
</dbReference>
<dbReference type="UniPathway" id="UPA00053">
    <property type="reaction ID" value="UER00088"/>
</dbReference>
<sequence>MVITLIGYRGTGKTTVGAALAQRLGWEFLDLDPEIERQAGLSIAEIFAIHGEPHFRQLESEFLAAALQRTNIVLSPGGGAVLNPLNRQAMQAAGPVVWLHAPVETIISRLENDPATQGRRPSLTGTDVVAEVNEVLQRRLPIYQAAASQVIATDNRTPEQILEDIIRQLPDEIQNS</sequence>
<dbReference type="InterPro" id="IPR031322">
    <property type="entry name" value="Shikimate/glucono_kinase"/>
</dbReference>
<dbReference type="EMBL" id="FOQD01000015">
    <property type="protein sequence ID" value="SFJ07677.1"/>
    <property type="molecule type" value="Genomic_DNA"/>
</dbReference>
<evidence type="ECO:0000256" key="3">
    <source>
        <dbReference type="ARBA" id="ARBA00012154"/>
    </source>
</evidence>
<feature type="binding site" evidence="11">
    <location>
        <position position="56"/>
    </location>
    <ligand>
        <name>substrate</name>
    </ligand>
</feature>
<evidence type="ECO:0000256" key="8">
    <source>
        <dbReference type="ARBA" id="ARBA00022840"/>
    </source>
</evidence>
<dbReference type="GO" id="GO:0009073">
    <property type="term" value="P:aromatic amino acid family biosynthetic process"/>
    <property type="evidence" value="ECO:0007669"/>
    <property type="project" value="UniProtKB-KW"/>
</dbReference>
<keyword evidence="8 11" id="KW-0067">ATP-binding</keyword>
<keyword evidence="7 11" id="KW-0418">Kinase</keyword>
<dbReference type="PANTHER" id="PTHR21087:SF16">
    <property type="entry name" value="SHIKIMATE KINASE 1, CHLOROPLASTIC"/>
    <property type="match status" value="1"/>
</dbReference>
<comment type="cofactor">
    <cofactor evidence="11">
        <name>Mg(2+)</name>
        <dbReference type="ChEBI" id="CHEBI:18420"/>
    </cofactor>
    <text evidence="11">Binds 1 Mg(2+) ion per subunit.</text>
</comment>
<evidence type="ECO:0000256" key="7">
    <source>
        <dbReference type="ARBA" id="ARBA00022777"/>
    </source>
</evidence>
<keyword evidence="6 11" id="KW-0547">Nucleotide-binding</keyword>
<dbReference type="PRINTS" id="PR01100">
    <property type="entry name" value="SHIKIMTKNASE"/>
</dbReference>
<feature type="binding site" evidence="11">
    <location>
        <position position="156"/>
    </location>
    <ligand>
        <name>ATP</name>
        <dbReference type="ChEBI" id="CHEBI:30616"/>
    </ligand>
</feature>
<evidence type="ECO:0000256" key="9">
    <source>
        <dbReference type="ARBA" id="ARBA00023141"/>
    </source>
</evidence>
<keyword evidence="5 11" id="KW-0808">Transferase</keyword>
<dbReference type="InterPro" id="IPR023000">
    <property type="entry name" value="Shikimate_kinase_CS"/>
</dbReference>
<dbReference type="GO" id="GO:0000287">
    <property type="term" value="F:magnesium ion binding"/>
    <property type="evidence" value="ECO:0007669"/>
    <property type="project" value="UniProtKB-UniRule"/>
</dbReference>
<comment type="catalytic activity">
    <reaction evidence="10 11">
        <text>shikimate + ATP = 3-phosphoshikimate + ADP + H(+)</text>
        <dbReference type="Rhea" id="RHEA:13121"/>
        <dbReference type="ChEBI" id="CHEBI:15378"/>
        <dbReference type="ChEBI" id="CHEBI:30616"/>
        <dbReference type="ChEBI" id="CHEBI:36208"/>
        <dbReference type="ChEBI" id="CHEBI:145989"/>
        <dbReference type="ChEBI" id="CHEBI:456216"/>
        <dbReference type="EC" id="2.7.1.71"/>
    </reaction>
</comment>
<feature type="binding site" evidence="11">
    <location>
        <position position="32"/>
    </location>
    <ligand>
        <name>substrate</name>
    </ligand>
</feature>
<dbReference type="GO" id="GO:0004765">
    <property type="term" value="F:shikimate kinase activity"/>
    <property type="evidence" value="ECO:0007669"/>
    <property type="project" value="UniProtKB-UniRule"/>
</dbReference>
<evidence type="ECO:0000256" key="1">
    <source>
        <dbReference type="ARBA" id="ARBA00004842"/>
    </source>
</evidence>
<evidence type="ECO:0000256" key="2">
    <source>
        <dbReference type="ARBA" id="ARBA00006997"/>
    </source>
</evidence>
<dbReference type="CDD" id="cd00464">
    <property type="entry name" value="SK"/>
    <property type="match status" value="1"/>
</dbReference>
<dbReference type="Gene3D" id="3.40.50.300">
    <property type="entry name" value="P-loop containing nucleotide triphosphate hydrolases"/>
    <property type="match status" value="1"/>
</dbReference>
<keyword evidence="11" id="KW-0460">Magnesium</keyword>
<dbReference type="EC" id="2.7.1.71" evidence="3 11"/>
<feature type="binding site" evidence="11">
    <location>
        <begin position="10"/>
        <end position="15"/>
    </location>
    <ligand>
        <name>ATP</name>
        <dbReference type="ChEBI" id="CHEBI:30616"/>
    </ligand>
</feature>
<keyword evidence="4 11" id="KW-0028">Amino-acid biosynthesis</keyword>
<dbReference type="InterPro" id="IPR027417">
    <property type="entry name" value="P-loop_NTPase"/>
</dbReference>
<comment type="subunit">
    <text evidence="11">Monomer.</text>
</comment>
<evidence type="ECO:0000313" key="12">
    <source>
        <dbReference type="EMBL" id="SFJ07677.1"/>
    </source>
</evidence>
<dbReference type="GO" id="GO:0005829">
    <property type="term" value="C:cytosol"/>
    <property type="evidence" value="ECO:0007669"/>
    <property type="project" value="TreeGrafter"/>
</dbReference>
<keyword evidence="11" id="KW-0479">Metal-binding</keyword>
<feature type="binding site" evidence="11">
    <location>
        <position position="139"/>
    </location>
    <ligand>
        <name>substrate</name>
    </ligand>
</feature>
<accession>A0A1I3NEY1</accession>
<dbReference type="PANTHER" id="PTHR21087">
    <property type="entry name" value="SHIKIMATE KINASE"/>
    <property type="match status" value="1"/>
</dbReference>
<dbReference type="GO" id="GO:0005524">
    <property type="term" value="F:ATP binding"/>
    <property type="evidence" value="ECO:0007669"/>
    <property type="project" value="UniProtKB-UniRule"/>
</dbReference>
<evidence type="ECO:0000256" key="5">
    <source>
        <dbReference type="ARBA" id="ARBA00022679"/>
    </source>
</evidence>
<evidence type="ECO:0000256" key="11">
    <source>
        <dbReference type="HAMAP-Rule" id="MF_00109"/>
    </source>
</evidence>
<gene>
    <name evidence="11" type="primary">aroK</name>
    <name evidence="12" type="ORF">SAMN05421753_11576</name>
</gene>
<comment type="subcellular location">
    <subcellularLocation>
        <location evidence="11">Cytoplasm</location>
    </subcellularLocation>
</comment>
<feature type="binding site" evidence="11">
    <location>
        <position position="78"/>
    </location>
    <ligand>
        <name>substrate</name>
    </ligand>
</feature>
<reference evidence="13" key="1">
    <citation type="submission" date="2016-10" db="EMBL/GenBank/DDBJ databases">
        <authorList>
            <person name="Varghese N."/>
            <person name="Submissions S."/>
        </authorList>
    </citation>
    <scope>NUCLEOTIDE SEQUENCE [LARGE SCALE GENOMIC DNA]</scope>
    <source>
        <strain evidence="13">DSM 26348</strain>
    </source>
</reference>
<dbReference type="Proteomes" id="UP000199518">
    <property type="component" value="Unassembled WGS sequence"/>
</dbReference>
<dbReference type="PROSITE" id="PS01128">
    <property type="entry name" value="SHIKIMATE_KINASE"/>
    <property type="match status" value="1"/>
</dbReference>
<dbReference type="STRING" id="1576369.SAMN05421753_11576"/>
<comment type="similarity">
    <text evidence="2 11">Belongs to the shikimate kinase family.</text>
</comment>
<feature type="binding site" evidence="11">
    <location>
        <position position="14"/>
    </location>
    <ligand>
        <name>Mg(2+)</name>
        <dbReference type="ChEBI" id="CHEBI:18420"/>
    </ligand>
</feature>
<evidence type="ECO:0000256" key="10">
    <source>
        <dbReference type="ARBA" id="ARBA00048567"/>
    </source>
</evidence>
<dbReference type="RefSeq" id="WP_092053387.1">
    <property type="nucleotide sequence ID" value="NZ_FOQD01000015.1"/>
</dbReference>
<dbReference type="GO" id="GO:0009423">
    <property type="term" value="P:chorismate biosynthetic process"/>
    <property type="evidence" value="ECO:0007669"/>
    <property type="project" value="UniProtKB-UniRule"/>
</dbReference>
<organism evidence="12 13">
    <name type="scientific">Planctomicrobium piriforme</name>
    <dbReference type="NCBI Taxonomy" id="1576369"/>
    <lineage>
        <taxon>Bacteria</taxon>
        <taxon>Pseudomonadati</taxon>
        <taxon>Planctomycetota</taxon>
        <taxon>Planctomycetia</taxon>
        <taxon>Planctomycetales</taxon>
        <taxon>Planctomycetaceae</taxon>
        <taxon>Planctomicrobium</taxon>
    </lineage>
</organism>
<keyword evidence="9 11" id="KW-0057">Aromatic amino acid biosynthesis</keyword>
<keyword evidence="11" id="KW-0963">Cytoplasm</keyword>
<dbReference type="GO" id="GO:0008652">
    <property type="term" value="P:amino acid biosynthetic process"/>
    <property type="evidence" value="ECO:0007669"/>
    <property type="project" value="UniProtKB-KW"/>
</dbReference>
<dbReference type="AlphaFoldDB" id="A0A1I3NEY1"/>